<feature type="region of interest" description="Disordered" evidence="1">
    <location>
        <begin position="57"/>
        <end position="78"/>
    </location>
</feature>
<gene>
    <name evidence="2" type="ORF">KC19_1G129300</name>
</gene>
<reference evidence="2" key="1">
    <citation type="submission" date="2020-06" db="EMBL/GenBank/DDBJ databases">
        <title>WGS assembly of Ceratodon purpureus strain R40.</title>
        <authorList>
            <person name="Carey S.B."/>
            <person name="Jenkins J."/>
            <person name="Shu S."/>
            <person name="Lovell J.T."/>
            <person name="Sreedasyam A."/>
            <person name="Maumus F."/>
            <person name="Tiley G.P."/>
            <person name="Fernandez-Pozo N."/>
            <person name="Barry K."/>
            <person name="Chen C."/>
            <person name="Wang M."/>
            <person name="Lipzen A."/>
            <person name="Daum C."/>
            <person name="Saski C.A."/>
            <person name="Payton A.C."/>
            <person name="Mcbreen J.C."/>
            <person name="Conrad R.E."/>
            <person name="Kollar L.M."/>
            <person name="Olsson S."/>
            <person name="Huttunen S."/>
            <person name="Landis J.B."/>
            <person name="Wickett N.J."/>
            <person name="Johnson M.G."/>
            <person name="Rensing S.A."/>
            <person name="Grimwood J."/>
            <person name="Schmutz J."/>
            <person name="Mcdaniel S.F."/>
        </authorList>
    </citation>
    <scope>NUCLEOTIDE SEQUENCE</scope>
    <source>
        <strain evidence="2">R40</strain>
    </source>
</reference>
<evidence type="ECO:0000313" key="3">
    <source>
        <dbReference type="Proteomes" id="UP000822688"/>
    </source>
</evidence>
<feature type="region of interest" description="Disordered" evidence="1">
    <location>
        <begin position="97"/>
        <end position="127"/>
    </location>
</feature>
<proteinExistence type="predicted"/>
<evidence type="ECO:0000313" key="2">
    <source>
        <dbReference type="EMBL" id="KAG0590820.1"/>
    </source>
</evidence>
<dbReference type="AlphaFoldDB" id="A0A8T0J4I1"/>
<protein>
    <submittedName>
        <fullName evidence="2">Uncharacterized protein</fullName>
    </submittedName>
</protein>
<organism evidence="2 3">
    <name type="scientific">Ceratodon purpureus</name>
    <name type="common">Fire moss</name>
    <name type="synonym">Dicranum purpureum</name>
    <dbReference type="NCBI Taxonomy" id="3225"/>
    <lineage>
        <taxon>Eukaryota</taxon>
        <taxon>Viridiplantae</taxon>
        <taxon>Streptophyta</taxon>
        <taxon>Embryophyta</taxon>
        <taxon>Bryophyta</taxon>
        <taxon>Bryophytina</taxon>
        <taxon>Bryopsida</taxon>
        <taxon>Dicranidae</taxon>
        <taxon>Pseudoditrichales</taxon>
        <taxon>Ditrichaceae</taxon>
        <taxon>Ceratodon</taxon>
    </lineage>
</organism>
<name>A0A8T0J4I1_CERPU</name>
<feature type="compositionally biased region" description="Basic and acidic residues" evidence="1">
    <location>
        <begin position="106"/>
        <end position="127"/>
    </location>
</feature>
<accession>A0A8T0J4I1</accession>
<evidence type="ECO:0000256" key="1">
    <source>
        <dbReference type="SAM" id="MobiDB-lite"/>
    </source>
</evidence>
<comment type="caution">
    <text evidence="2">The sequence shown here is derived from an EMBL/GenBank/DDBJ whole genome shotgun (WGS) entry which is preliminary data.</text>
</comment>
<keyword evidence="3" id="KW-1185">Reference proteome</keyword>
<dbReference type="EMBL" id="CM026421">
    <property type="protein sequence ID" value="KAG0590820.1"/>
    <property type="molecule type" value="Genomic_DNA"/>
</dbReference>
<dbReference type="Proteomes" id="UP000822688">
    <property type="component" value="Chromosome 1"/>
</dbReference>
<sequence>MAATLLSRAMEYATPLPCRSPKSLQSFLNMKALISDVNNGLYDLKCVIATRMVAPSCKSNTPPRVKLPSTPDTPKTIHCRRHGLSQRVRAATRLPRAMEYATPHPQQKDLNHEGLKAPSHESTDLRR</sequence>